<evidence type="ECO:0000313" key="2">
    <source>
        <dbReference type="Proteomes" id="UP000613512"/>
    </source>
</evidence>
<reference evidence="1" key="1">
    <citation type="journal article" date="2014" name="Int. J. Syst. Evol. Microbiol.">
        <title>Complete genome sequence of Corynebacterium casei LMG S-19264T (=DSM 44701T), isolated from a smear-ripened cheese.</title>
        <authorList>
            <consortium name="US DOE Joint Genome Institute (JGI-PGF)"/>
            <person name="Walter F."/>
            <person name="Albersmeier A."/>
            <person name="Kalinowski J."/>
            <person name="Ruckert C."/>
        </authorList>
    </citation>
    <scope>NUCLEOTIDE SEQUENCE</scope>
    <source>
        <strain evidence="1">CGMCC 1.12408</strain>
    </source>
</reference>
<organism evidence="1 2">
    <name type="scientific">Ornithinibacillus halotolerans</name>
    <dbReference type="NCBI Taxonomy" id="1274357"/>
    <lineage>
        <taxon>Bacteria</taxon>
        <taxon>Bacillati</taxon>
        <taxon>Bacillota</taxon>
        <taxon>Bacilli</taxon>
        <taxon>Bacillales</taxon>
        <taxon>Bacillaceae</taxon>
        <taxon>Ornithinibacillus</taxon>
    </lineage>
</organism>
<proteinExistence type="predicted"/>
<dbReference type="RefSeq" id="WP_188384831.1">
    <property type="nucleotide sequence ID" value="NZ_BMEY01000011.1"/>
</dbReference>
<dbReference type="AlphaFoldDB" id="A0A916W9Y5"/>
<evidence type="ECO:0000313" key="1">
    <source>
        <dbReference type="EMBL" id="GGA79109.1"/>
    </source>
</evidence>
<dbReference type="EMBL" id="BMEY01000011">
    <property type="protein sequence ID" value="GGA79109.1"/>
    <property type="molecule type" value="Genomic_DNA"/>
</dbReference>
<sequence>MGHDILGFNRGGEEIAYARFSMGNYNALILYGLLDAYDYYAGVSGNGTETTYTLEEIRKSWREFKQSNKNNACESEDEFKHWDEKQIFRFIKNCLETAEKEGSVRVYFG</sequence>
<accession>A0A916W9Y5</accession>
<comment type="caution">
    <text evidence="1">The sequence shown here is derived from an EMBL/GenBank/DDBJ whole genome shotgun (WGS) entry which is preliminary data.</text>
</comment>
<name>A0A916W9Y5_9BACI</name>
<gene>
    <name evidence="1" type="ORF">GCM10008025_23190</name>
</gene>
<reference evidence="1" key="2">
    <citation type="submission" date="2020-09" db="EMBL/GenBank/DDBJ databases">
        <authorList>
            <person name="Sun Q."/>
            <person name="Zhou Y."/>
        </authorList>
    </citation>
    <scope>NUCLEOTIDE SEQUENCE</scope>
    <source>
        <strain evidence="1">CGMCC 1.12408</strain>
    </source>
</reference>
<protein>
    <submittedName>
        <fullName evidence="1">Uncharacterized protein</fullName>
    </submittedName>
</protein>
<keyword evidence="2" id="KW-1185">Reference proteome</keyword>
<dbReference type="Proteomes" id="UP000613512">
    <property type="component" value="Unassembled WGS sequence"/>
</dbReference>